<keyword evidence="4" id="KW-1185">Reference proteome</keyword>
<dbReference type="AlphaFoldDB" id="A0A8T0Q1C3"/>
<sequence length="388" mass="44215">MEHNLNYGFTGATSQAYPDSQEWEFPLSASLAEIEQATSHQLQEAMRRQMPFEPPRPEAVAVPMDASNENAEVIAQAAAVNIPGQSKRGGKGNKTARGNGKRVSQRGKSFSKEEDRIICSAFLNVSKDPITGTNQSSGGYYQRLHEYFVENIDFPTSRSQIAISNRWLTIQKAIDDAVKMYEDSEPWTFMHCWNILRYEAKWNDKMLEINSGGTSTRVNQQVAANSPAEQVLSEHGDTDQPPRPDGRDTSKKRRSRAGADNSASTTAIEFLQSMNKRGQLQDEKEDSQMHEILQRKDAKIELQQTMLALQREEMTKRFELEKEKLVLTREEVEMRKEQTKVEMLKTEAHFMGQDLDKLAPHLKEYYISIQREIMERRGIRIPPGNNSS</sequence>
<dbReference type="InterPro" id="IPR029466">
    <property type="entry name" value="NAM-associated_C"/>
</dbReference>
<feature type="region of interest" description="Disordered" evidence="1">
    <location>
        <begin position="223"/>
        <end position="266"/>
    </location>
</feature>
<feature type="region of interest" description="Disordered" evidence="1">
    <location>
        <begin position="82"/>
        <end position="111"/>
    </location>
</feature>
<accession>A0A8T0Q1C3</accession>
<dbReference type="PANTHER" id="PTHR45125:SF40">
    <property type="entry name" value="OS06G0117800 PROTEIN"/>
    <property type="match status" value="1"/>
</dbReference>
<protein>
    <recommendedName>
        <fullName evidence="2">No apical meristem-associated C-terminal domain-containing protein</fullName>
    </recommendedName>
</protein>
<gene>
    <name evidence="3" type="ORF">PVAP13_7NG195200</name>
</gene>
<feature type="domain" description="No apical meristem-associated C-terminal" evidence="2">
    <location>
        <begin position="187"/>
        <end position="373"/>
    </location>
</feature>
<name>A0A8T0Q1C3_PANVG</name>
<proteinExistence type="predicted"/>
<evidence type="ECO:0000313" key="3">
    <source>
        <dbReference type="EMBL" id="KAG2566392.1"/>
    </source>
</evidence>
<dbReference type="EMBL" id="CM029050">
    <property type="protein sequence ID" value="KAG2566392.1"/>
    <property type="molecule type" value="Genomic_DNA"/>
</dbReference>
<evidence type="ECO:0000256" key="1">
    <source>
        <dbReference type="SAM" id="MobiDB-lite"/>
    </source>
</evidence>
<evidence type="ECO:0000259" key="2">
    <source>
        <dbReference type="Pfam" id="PF14303"/>
    </source>
</evidence>
<organism evidence="3 4">
    <name type="scientific">Panicum virgatum</name>
    <name type="common">Blackwell switchgrass</name>
    <dbReference type="NCBI Taxonomy" id="38727"/>
    <lineage>
        <taxon>Eukaryota</taxon>
        <taxon>Viridiplantae</taxon>
        <taxon>Streptophyta</taxon>
        <taxon>Embryophyta</taxon>
        <taxon>Tracheophyta</taxon>
        <taxon>Spermatophyta</taxon>
        <taxon>Magnoliopsida</taxon>
        <taxon>Liliopsida</taxon>
        <taxon>Poales</taxon>
        <taxon>Poaceae</taxon>
        <taxon>PACMAD clade</taxon>
        <taxon>Panicoideae</taxon>
        <taxon>Panicodae</taxon>
        <taxon>Paniceae</taxon>
        <taxon>Panicinae</taxon>
        <taxon>Panicum</taxon>
        <taxon>Panicum sect. Hiantes</taxon>
    </lineage>
</organism>
<comment type="caution">
    <text evidence="3">The sequence shown here is derived from an EMBL/GenBank/DDBJ whole genome shotgun (WGS) entry which is preliminary data.</text>
</comment>
<dbReference type="PANTHER" id="PTHR45125">
    <property type="entry name" value="F21J9.4-RELATED"/>
    <property type="match status" value="1"/>
</dbReference>
<feature type="compositionally biased region" description="Basic and acidic residues" evidence="1">
    <location>
        <begin position="232"/>
        <end position="249"/>
    </location>
</feature>
<reference evidence="3" key="1">
    <citation type="submission" date="2020-05" db="EMBL/GenBank/DDBJ databases">
        <title>WGS assembly of Panicum virgatum.</title>
        <authorList>
            <person name="Lovell J.T."/>
            <person name="Jenkins J."/>
            <person name="Shu S."/>
            <person name="Juenger T.E."/>
            <person name="Schmutz J."/>
        </authorList>
    </citation>
    <scope>NUCLEOTIDE SEQUENCE</scope>
    <source>
        <strain evidence="3">AP13</strain>
    </source>
</reference>
<evidence type="ECO:0000313" key="4">
    <source>
        <dbReference type="Proteomes" id="UP000823388"/>
    </source>
</evidence>
<dbReference type="Proteomes" id="UP000823388">
    <property type="component" value="Chromosome 7N"/>
</dbReference>
<dbReference type="Pfam" id="PF14303">
    <property type="entry name" value="NAM-associated"/>
    <property type="match status" value="1"/>
</dbReference>